<sequence length="99" mass="11155">MTLYIAWFLVPVLGKLNQRWCPGYSSKNSKCSIDDKLHCHGREVNCFYLAGFIEAGGKNETYVRRGCGTKYTCIDQPGIFGIPEFFLETVTQTECSEAT</sequence>
<evidence type="ECO:0000256" key="3">
    <source>
        <dbReference type="ARBA" id="ARBA00023157"/>
    </source>
</evidence>
<reference evidence="4 5" key="1">
    <citation type="journal article" date="2022" name="Gigascience">
        <title>A chromosome-level genome assembly and annotation of the desert horned lizard, Phrynosoma platyrhinos, provides insight into chromosomal rearrangements among reptiles.</title>
        <authorList>
            <person name="Koochekian N."/>
            <person name="Ascanio A."/>
            <person name="Farleigh K."/>
            <person name="Card D.C."/>
            <person name="Schield D.R."/>
            <person name="Castoe T.A."/>
            <person name="Jezkova T."/>
        </authorList>
    </citation>
    <scope>NUCLEOTIDE SEQUENCE [LARGE SCALE GENOMIC DNA]</scope>
    <source>
        <strain evidence="4">NK-2021</strain>
    </source>
</reference>
<comment type="caution">
    <text evidence="4">The sequence shown here is derived from an EMBL/GenBank/DDBJ whole genome shotgun (WGS) entry which is preliminary data.</text>
</comment>
<evidence type="ECO:0000313" key="4">
    <source>
        <dbReference type="EMBL" id="KAH0631444.1"/>
    </source>
</evidence>
<name>A0ABQ7TPN3_PHRPL</name>
<proteinExistence type="predicted"/>
<evidence type="ECO:0000256" key="1">
    <source>
        <dbReference type="ARBA" id="ARBA00004613"/>
    </source>
</evidence>
<evidence type="ECO:0000313" key="5">
    <source>
        <dbReference type="Proteomes" id="UP000826234"/>
    </source>
</evidence>
<dbReference type="Gene3D" id="2.10.60.10">
    <property type="entry name" value="CD59"/>
    <property type="match status" value="1"/>
</dbReference>
<dbReference type="Proteomes" id="UP000826234">
    <property type="component" value="Unassembled WGS sequence"/>
</dbReference>
<protein>
    <recommendedName>
        <fullName evidence="6">UPAR/Ly6 domain-containing protein</fullName>
    </recommendedName>
</protein>
<dbReference type="CDD" id="cd23572">
    <property type="entry name" value="TFP_LU_ECD_PINLYP_rpt2"/>
    <property type="match status" value="1"/>
</dbReference>
<gene>
    <name evidence="4" type="ORF">JD844_005770</name>
</gene>
<evidence type="ECO:0008006" key="6">
    <source>
        <dbReference type="Google" id="ProtNLM"/>
    </source>
</evidence>
<keyword evidence="3" id="KW-1015">Disulfide bond</keyword>
<dbReference type="EMBL" id="JAIPUX010000035">
    <property type="protein sequence ID" value="KAH0631444.1"/>
    <property type="molecule type" value="Genomic_DNA"/>
</dbReference>
<keyword evidence="2" id="KW-0964">Secreted</keyword>
<accession>A0ABQ7TPN3</accession>
<keyword evidence="5" id="KW-1185">Reference proteome</keyword>
<comment type="subcellular location">
    <subcellularLocation>
        <location evidence="1">Secreted</location>
    </subcellularLocation>
</comment>
<evidence type="ECO:0000256" key="2">
    <source>
        <dbReference type="ARBA" id="ARBA00022525"/>
    </source>
</evidence>
<organism evidence="4 5">
    <name type="scientific">Phrynosoma platyrhinos</name>
    <name type="common">Desert horned lizard</name>
    <dbReference type="NCBI Taxonomy" id="52577"/>
    <lineage>
        <taxon>Eukaryota</taxon>
        <taxon>Metazoa</taxon>
        <taxon>Chordata</taxon>
        <taxon>Craniata</taxon>
        <taxon>Vertebrata</taxon>
        <taxon>Euteleostomi</taxon>
        <taxon>Lepidosauria</taxon>
        <taxon>Squamata</taxon>
        <taxon>Bifurcata</taxon>
        <taxon>Unidentata</taxon>
        <taxon>Episquamata</taxon>
        <taxon>Toxicofera</taxon>
        <taxon>Iguania</taxon>
        <taxon>Phrynosomatidae</taxon>
        <taxon>Phrynosomatinae</taxon>
        <taxon>Phrynosoma</taxon>
    </lineage>
</organism>
<dbReference type="InterPro" id="IPR045860">
    <property type="entry name" value="Snake_toxin-like_sf"/>
</dbReference>